<feature type="domain" description="Nitroreductase" evidence="3">
    <location>
        <begin position="7"/>
        <end position="160"/>
    </location>
</feature>
<proteinExistence type="inferred from homology"/>
<dbReference type="RefSeq" id="WP_130179652.1">
    <property type="nucleotide sequence ID" value="NZ_CP035945.1"/>
</dbReference>
<dbReference type="SUPFAM" id="SSF55469">
    <property type="entry name" value="FMN-dependent nitroreductase-like"/>
    <property type="match status" value="1"/>
</dbReference>
<name>A0A4P6LV52_9FIRM</name>
<dbReference type="AlphaFoldDB" id="A0A4P6LV52"/>
<gene>
    <name evidence="4" type="ORF">PMF13cell1_00426</name>
</gene>
<protein>
    <submittedName>
        <fullName evidence="4">NAD(P)H nitroreductase</fullName>
        <ecNumber evidence="4">1.-.-.-</ecNumber>
    </submittedName>
</protein>
<dbReference type="EMBL" id="CP035945">
    <property type="protein sequence ID" value="QBE94933.1"/>
    <property type="molecule type" value="Genomic_DNA"/>
</dbReference>
<sequence length="180" mass="20082">MDTIENIKTRRSIRRYNDEPIDHDVIKKIVDAATYSPSWKNTQIVRYNIIENKGLIEKIANEAVMGFTSNIKTISQAGTIAIQTVVTGVCGYEQDGSFSTSKGTGWEMYDAGISAQTFCLAAHEYAVGTVIMGIFKEDIMKKVVEIPENESVTAIIGMGYFEKKGTIPERKTVNEILRFI</sequence>
<evidence type="ECO:0000259" key="3">
    <source>
        <dbReference type="Pfam" id="PF00881"/>
    </source>
</evidence>
<dbReference type="KEGG" id="bpro:PMF13cell1_00426"/>
<dbReference type="Pfam" id="PF00881">
    <property type="entry name" value="Nitroreductase"/>
    <property type="match status" value="1"/>
</dbReference>
<comment type="similarity">
    <text evidence="1">Belongs to the nitroreductase family.</text>
</comment>
<evidence type="ECO:0000256" key="2">
    <source>
        <dbReference type="ARBA" id="ARBA00023002"/>
    </source>
</evidence>
<dbReference type="EC" id="1.-.-.-" evidence="4"/>
<evidence type="ECO:0000256" key="1">
    <source>
        <dbReference type="ARBA" id="ARBA00007118"/>
    </source>
</evidence>
<reference evidence="4 5" key="1">
    <citation type="submission" date="2019-01" db="EMBL/GenBank/DDBJ databases">
        <title>PMF-metabolizing Aryl O-demethylase.</title>
        <authorList>
            <person name="Kim M."/>
        </authorList>
    </citation>
    <scope>NUCLEOTIDE SEQUENCE [LARGE SCALE GENOMIC DNA]</scope>
    <source>
        <strain evidence="4 5">PMF1</strain>
    </source>
</reference>
<dbReference type="PANTHER" id="PTHR43673">
    <property type="entry name" value="NAD(P)H NITROREDUCTASE YDGI-RELATED"/>
    <property type="match status" value="1"/>
</dbReference>
<dbReference type="PANTHER" id="PTHR43673:SF10">
    <property type="entry name" value="NADH DEHYDROGENASE_NAD(P)H NITROREDUCTASE XCC3605-RELATED"/>
    <property type="match status" value="1"/>
</dbReference>
<organism evidence="4 5">
    <name type="scientific">Blautia producta</name>
    <dbReference type="NCBI Taxonomy" id="33035"/>
    <lineage>
        <taxon>Bacteria</taxon>
        <taxon>Bacillati</taxon>
        <taxon>Bacillota</taxon>
        <taxon>Clostridia</taxon>
        <taxon>Lachnospirales</taxon>
        <taxon>Lachnospiraceae</taxon>
        <taxon>Blautia</taxon>
    </lineage>
</organism>
<accession>A0A4P6LV52</accession>
<evidence type="ECO:0000313" key="5">
    <source>
        <dbReference type="Proteomes" id="UP000289794"/>
    </source>
</evidence>
<evidence type="ECO:0000313" key="4">
    <source>
        <dbReference type="EMBL" id="QBE94933.1"/>
    </source>
</evidence>
<keyword evidence="2 4" id="KW-0560">Oxidoreductase</keyword>
<dbReference type="InterPro" id="IPR000415">
    <property type="entry name" value="Nitroreductase-like"/>
</dbReference>
<dbReference type="InterPro" id="IPR029479">
    <property type="entry name" value="Nitroreductase"/>
</dbReference>
<dbReference type="Proteomes" id="UP000289794">
    <property type="component" value="Chromosome"/>
</dbReference>
<dbReference type="Gene3D" id="3.40.109.10">
    <property type="entry name" value="NADH Oxidase"/>
    <property type="match status" value="2"/>
</dbReference>
<dbReference type="GO" id="GO:0016491">
    <property type="term" value="F:oxidoreductase activity"/>
    <property type="evidence" value="ECO:0007669"/>
    <property type="project" value="UniProtKB-KW"/>
</dbReference>